<keyword evidence="1" id="KW-0472">Membrane</keyword>
<dbReference type="EMBL" id="JAXIOK010000023">
    <property type="protein sequence ID" value="KAK4743296.1"/>
    <property type="molecule type" value="Genomic_DNA"/>
</dbReference>
<evidence type="ECO:0000313" key="3">
    <source>
        <dbReference type="Proteomes" id="UP001345219"/>
    </source>
</evidence>
<proteinExistence type="predicted"/>
<feature type="transmembrane region" description="Helical" evidence="1">
    <location>
        <begin position="61"/>
        <end position="83"/>
    </location>
</feature>
<keyword evidence="1" id="KW-1133">Transmembrane helix</keyword>
<reference evidence="2 3" key="1">
    <citation type="journal article" date="2023" name="Hortic Res">
        <title>Pangenome of water caltrop reveals structural variations and asymmetric subgenome divergence after allopolyploidization.</title>
        <authorList>
            <person name="Zhang X."/>
            <person name="Chen Y."/>
            <person name="Wang L."/>
            <person name="Yuan Y."/>
            <person name="Fang M."/>
            <person name="Shi L."/>
            <person name="Lu R."/>
            <person name="Comes H.P."/>
            <person name="Ma Y."/>
            <person name="Chen Y."/>
            <person name="Huang G."/>
            <person name="Zhou Y."/>
            <person name="Zheng Z."/>
            <person name="Qiu Y."/>
        </authorList>
    </citation>
    <scope>NUCLEOTIDE SEQUENCE [LARGE SCALE GENOMIC DNA]</scope>
    <source>
        <tissue evidence="2">Roots</tissue>
    </source>
</reference>
<evidence type="ECO:0000256" key="1">
    <source>
        <dbReference type="SAM" id="Phobius"/>
    </source>
</evidence>
<feature type="transmembrane region" description="Helical" evidence="1">
    <location>
        <begin position="103"/>
        <end position="120"/>
    </location>
</feature>
<name>A0AAN7GGL2_9MYRT</name>
<accession>A0AAN7GGL2</accession>
<dbReference type="Proteomes" id="UP001345219">
    <property type="component" value="Chromosome 1"/>
</dbReference>
<keyword evidence="1" id="KW-0812">Transmembrane</keyword>
<gene>
    <name evidence="2" type="ORF">SAY87_001297</name>
</gene>
<organism evidence="2 3">
    <name type="scientific">Trapa incisa</name>
    <dbReference type="NCBI Taxonomy" id="236973"/>
    <lineage>
        <taxon>Eukaryota</taxon>
        <taxon>Viridiplantae</taxon>
        <taxon>Streptophyta</taxon>
        <taxon>Embryophyta</taxon>
        <taxon>Tracheophyta</taxon>
        <taxon>Spermatophyta</taxon>
        <taxon>Magnoliopsida</taxon>
        <taxon>eudicotyledons</taxon>
        <taxon>Gunneridae</taxon>
        <taxon>Pentapetalae</taxon>
        <taxon>rosids</taxon>
        <taxon>malvids</taxon>
        <taxon>Myrtales</taxon>
        <taxon>Lythraceae</taxon>
        <taxon>Trapa</taxon>
    </lineage>
</organism>
<evidence type="ECO:0000313" key="2">
    <source>
        <dbReference type="EMBL" id="KAK4743296.1"/>
    </source>
</evidence>
<dbReference type="AlphaFoldDB" id="A0AAN7GGL2"/>
<comment type="caution">
    <text evidence="2">The sequence shown here is derived from an EMBL/GenBank/DDBJ whole genome shotgun (WGS) entry which is preliminary data.</text>
</comment>
<sequence>MRPQTTNDSVGQPEPPAIAAGLILSSHRLIALASFGLASWDRFSDFLAMWIVFSQSNIDRQGLIFSVPLVAGCWPPAAAAVSVQRARAVSSILFHLSEVAFCPWHALLGLIVELNGVWYMRTRIIDRSSMQKISKIGRL</sequence>
<protein>
    <submittedName>
        <fullName evidence="2">Uncharacterized protein</fullName>
    </submittedName>
</protein>
<keyword evidence="3" id="KW-1185">Reference proteome</keyword>